<feature type="non-terminal residue" evidence="2">
    <location>
        <position position="1"/>
    </location>
</feature>
<dbReference type="PROSITE" id="PS50041">
    <property type="entry name" value="C_TYPE_LECTIN_2"/>
    <property type="match status" value="1"/>
</dbReference>
<reference evidence="2" key="1">
    <citation type="submission" date="2016-05" db="EMBL/GenBank/DDBJ databases">
        <authorList>
            <person name="Lavstsen T."/>
            <person name="Jespersen J.S."/>
        </authorList>
    </citation>
    <scope>NUCLEOTIDE SEQUENCE</scope>
    <source>
        <tissue evidence="2">Brain</tissue>
    </source>
</reference>
<evidence type="ECO:0000313" key="2">
    <source>
        <dbReference type="EMBL" id="SBP13526.1"/>
    </source>
</evidence>
<feature type="domain" description="C-type lectin" evidence="1">
    <location>
        <begin position="1"/>
        <end position="87"/>
    </location>
</feature>
<dbReference type="InterPro" id="IPR016187">
    <property type="entry name" value="CTDL_fold"/>
</dbReference>
<protein>
    <recommendedName>
        <fullName evidence="1">C-type lectin domain-containing protein</fullName>
    </recommendedName>
</protein>
<dbReference type="SUPFAM" id="SSF56436">
    <property type="entry name" value="C-type lectin-like"/>
    <property type="match status" value="1"/>
</dbReference>
<dbReference type="Gene3D" id="3.10.100.10">
    <property type="entry name" value="Mannose-Binding Protein A, subunit A"/>
    <property type="match status" value="1"/>
</dbReference>
<dbReference type="EMBL" id="HADW01012126">
    <property type="protein sequence ID" value="SBP13526.1"/>
    <property type="molecule type" value="Transcribed_RNA"/>
</dbReference>
<accession>A0A1A7X656</accession>
<reference evidence="2" key="2">
    <citation type="submission" date="2016-06" db="EMBL/GenBank/DDBJ databases">
        <title>The genome of a short-lived fish provides insights into sex chromosome evolution and the genetic control of aging.</title>
        <authorList>
            <person name="Reichwald K."/>
            <person name="Felder M."/>
            <person name="Petzold A."/>
            <person name="Koch P."/>
            <person name="Groth M."/>
            <person name="Platzer M."/>
        </authorList>
    </citation>
    <scope>NUCLEOTIDE SEQUENCE</scope>
    <source>
        <tissue evidence="2">Brain</tissue>
    </source>
</reference>
<organism evidence="2">
    <name type="scientific">Iconisemion striatum</name>
    <dbReference type="NCBI Taxonomy" id="60296"/>
    <lineage>
        <taxon>Eukaryota</taxon>
        <taxon>Metazoa</taxon>
        <taxon>Chordata</taxon>
        <taxon>Craniata</taxon>
        <taxon>Vertebrata</taxon>
        <taxon>Euteleostomi</taxon>
        <taxon>Actinopterygii</taxon>
        <taxon>Neopterygii</taxon>
        <taxon>Teleostei</taxon>
        <taxon>Neoteleostei</taxon>
        <taxon>Acanthomorphata</taxon>
        <taxon>Ovalentaria</taxon>
        <taxon>Atherinomorphae</taxon>
        <taxon>Cyprinodontiformes</taxon>
        <taxon>Nothobranchiidae</taxon>
        <taxon>Iconisemion</taxon>
    </lineage>
</organism>
<proteinExistence type="predicted"/>
<evidence type="ECO:0000259" key="1">
    <source>
        <dbReference type="PROSITE" id="PS50041"/>
    </source>
</evidence>
<dbReference type="AlphaFoldDB" id="A0A1A7X656"/>
<dbReference type="InterPro" id="IPR016186">
    <property type="entry name" value="C-type_lectin-like/link_sf"/>
</dbReference>
<name>A0A1A7X656_9TELE</name>
<gene>
    <name evidence="2" type="primary">Nfu_g_1_010978</name>
</gene>
<sequence length="95" mass="11267">QEQEFISNNVDYYLDKWHGYWLGLLQTSSKWIWVDGHEDNLRYWIPQPYGASGLFALLVPRPYDIVLPVTQNWDASDNLFLLRFICECEALIRSN</sequence>
<dbReference type="InterPro" id="IPR001304">
    <property type="entry name" value="C-type_lectin-like"/>
</dbReference>